<organism evidence="1 2">
    <name type="scientific">Candidatus Methanomarinus sp</name>
    <dbReference type="NCBI Taxonomy" id="3386244"/>
    <lineage>
        <taxon>Archaea</taxon>
        <taxon>Methanobacteriati</taxon>
        <taxon>Methanobacteriota</taxon>
        <taxon>Stenosarchaea group</taxon>
        <taxon>Methanomicrobia</taxon>
        <taxon>Methanosarcinales</taxon>
        <taxon>ANME-2 cluster</taxon>
        <taxon>Candidatus Methanocomedenaceae</taxon>
        <taxon>Candidatus Methanomarinus</taxon>
    </lineage>
</organism>
<gene>
    <name evidence="1" type="ORF">C5S46_04305</name>
</gene>
<accession>A0AC61SAY9</accession>
<evidence type="ECO:0000313" key="1">
    <source>
        <dbReference type="EMBL" id="TKY91730.1"/>
    </source>
</evidence>
<evidence type="ECO:0000313" key="2">
    <source>
        <dbReference type="Proteomes" id="UP000315423"/>
    </source>
</evidence>
<reference evidence="1" key="1">
    <citation type="submission" date="2018-09" db="EMBL/GenBank/DDBJ databases">
        <title>A genomic encyclopedia of anaerobic methanotrophic archaea.</title>
        <authorList>
            <person name="Skennerton C.T."/>
            <person name="Chadwick G.L."/>
            <person name="Laso-Perez R."/>
            <person name="Leu A.O."/>
            <person name="Speth D.R."/>
            <person name="Yu H."/>
            <person name="Morgan-Lang C."/>
            <person name="Hatzenpichler R."/>
            <person name="Goudeau D."/>
            <person name="Malmstrom R."/>
            <person name="Woyke T."/>
            <person name="Hallam S."/>
            <person name="Tyson G.W."/>
            <person name="Wegener G."/>
            <person name="Boetius A."/>
            <person name="Orphan V.J."/>
        </authorList>
    </citation>
    <scope>NUCLEOTIDE SEQUENCE</scope>
    <source>
        <strain evidence="1">CONS3730D10UFb2</strain>
    </source>
</reference>
<comment type="caution">
    <text evidence="1">The sequence shown here is derived from an EMBL/GenBank/DDBJ whole genome shotgun (WGS) entry which is preliminary data.</text>
</comment>
<name>A0AC61SAY9_9EURY</name>
<keyword evidence="1" id="KW-0418">Kinase</keyword>
<dbReference type="EMBL" id="QYBA01000138">
    <property type="protein sequence ID" value="TKY91730.1"/>
    <property type="molecule type" value="Genomic_DNA"/>
</dbReference>
<proteinExistence type="predicted"/>
<dbReference type="Proteomes" id="UP000315423">
    <property type="component" value="Unassembled WGS sequence"/>
</dbReference>
<sequence length="319" mass="34167">MIKQINNQQTSTNNPPQVIGFGALNLDRILYVNRIVKPDEEGFISSVENHPGGSAANTIVGLSRLGIGTGYIGKVAHDEGGEILLNDLASENVDTIGVTTNSGRSGACFIMVDGRGDRGILVDPGVNDTISITDIDMKYIDSAEMIHMTSFICKESETSFLTQKQVALSTSSRISLDPGTLYAERGMEGLLEFIKRARLVLPNDHELHLMTGCENVHKGANMLIDAGAEWVAIKMGDRGCYVTDGIISTKIPAVKANVVDTTGAGDAFNAGFIYSMLQGKNIEECGKIGNITASISIAYRGARAGLPHSKELNKFTKDL</sequence>
<protein>
    <submittedName>
        <fullName evidence="1">Carbohydrate kinase family protein</fullName>
    </submittedName>
</protein>
<keyword evidence="1" id="KW-0808">Transferase</keyword>